<reference evidence="1" key="1">
    <citation type="journal article" date="2020" name="Stud. Mycol.">
        <title>101 Dothideomycetes genomes: a test case for predicting lifestyles and emergence of pathogens.</title>
        <authorList>
            <person name="Haridas S."/>
            <person name="Albert R."/>
            <person name="Binder M."/>
            <person name="Bloem J."/>
            <person name="Labutti K."/>
            <person name="Salamov A."/>
            <person name="Andreopoulos B."/>
            <person name="Baker S."/>
            <person name="Barry K."/>
            <person name="Bills G."/>
            <person name="Bluhm B."/>
            <person name="Cannon C."/>
            <person name="Castanera R."/>
            <person name="Culley D."/>
            <person name="Daum C."/>
            <person name="Ezra D."/>
            <person name="Gonzalez J."/>
            <person name="Henrissat B."/>
            <person name="Kuo A."/>
            <person name="Liang C."/>
            <person name="Lipzen A."/>
            <person name="Lutzoni F."/>
            <person name="Magnuson J."/>
            <person name="Mondo S."/>
            <person name="Nolan M."/>
            <person name="Ohm R."/>
            <person name="Pangilinan J."/>
            <person name="Park H.-J."/>
            <person name="Ramirez L."/>
            <person name="Alfaro M."/>
            <person name="Sun H."/>
            <person name="Tritt A."/>
            <person name="Yoshinaga Y."/>
            <person name="Zwiers L.-H."/>
            <person name="Turgeon B."/>
            <person name="Goodwin S."/>
            <person name="Spatafora J."/>
            <person name="Crous P."/>
            <person name="Grigoriev I."/>
        </authorList>
    </citation>
    <scope>NUCLEOTIDE SEQUENCE</scope>
    <source>
        <strain evidence="1">CBS 122367</strain>
    </source>
</reference>
<dbReference type="Proteomes" id="UP000799291">
    <property type="component" value="Unassembled WGS sequence"/>
</dbReference>
<dbReference type="EMBL" id="MU005629">
    <property type="protein sequence ID" value="KAF2676818.1"/>
    <property type="molecule type" value="Genomic_DNA"/>
</dbReference>
<proteinExistence type="predicted"/>
<accession>A0A6G1IFE9</accession>
<sequence length="173" mass="18750">MPFELHTIRLRGVLGTEYTRTLPIASSLPFATIVYLTRALRHEPQKPAFTFLITHISTHGAADSPERIRRPSNTAEKALGTRKRTQDIGAGWADATGTKVLWGWRLGATGGRLGANPCAKGAGAGWDDRASLGLAVSGGKREDEDEIRSAYLVCLVFPRRGLLRLRVCGVEVG</sequence>
<evidence type="ECO:0000313" key="2">
    <source>
        <dbReference type="Proteomes" id="UP000799291"/>
    </source>
</evidence>
<protein>
    <submittedName>
        <fullName evidence="1">Uncharacterized protein</fullName>
    </submittedName>
</protein>
<keyword evidence="2" id="KW-1185">Reference proteome</keyword>
<name>A0A6G1IFE9_9PLEO</name>
<organism evidence="1 2">
    <name type="scientific">Lentithecium fluviatile CBS 122367</name>
    <dbReference type="NCBI Taxonomy" id="1168545"/>
    <lineage>
        <taxon>Eukaryota</taxon>
        <taxon>Fungi</taxon>
        <taxon>Dikarya</taxon>
        <taxon>Ascomycota</taxon>
        <taxon>Pezizomycotina</taxon>
        <taxon>Dothideomycetes</taxon>
        <taxon>Pleosporomycetidae</taxon>
        <taxon>Pleosporales</taxon>
        <taxon>Massarineae</taxon>
        <taxon>Lentitheciaceae</taxon>
        <taxon>Lentithecium</taxon>
    </lineage>
</organism>
<gene>
    <name evidence="1" type="ORF">K458DRAFT_178383</name>
</gene>
<evidence type="ECO:0000313" key="1">
    <source>
        <dbReference type="EMBL" id="KAF2676818.1"/>
    </source>
</evidence>
<dbReference type="AlphaFoldDB" id="A0A6G1IFE9"/>